<dbReference type="Gene3D" id="1.10.260.40">
    <property type="entry name" value="lambda repressor-like DNA-binding domains"/>
    <property type="match status" value="1"/>
</dbReference>
<gene>
    <name evidence="2" type="primary">vapI</name>
    <name evidence="2" type="ORF">NCTC7908_00749</name>
</gene>
<evidence type="ECO:0000256" key="1">
    <source>
        <dbReference type="ARBA" id="ARBA00023125"/>
    </source>
</evidence>
<dbReference type="NCBIfam" id="TIGR02607">
    <property type="entry name" value="antidote_HigA"/>
    <property type="match status" value="1"/>
</dbReference>
<organism evidence="2 3">
    <name type="scientific">Corynebacterium ulcerans</name>
    <dbReference type="NCBI Taxonomy" id="65058"/>
    <lineage>
        <taxon>Bacteria</taxon>
        <taxon>Bacillati</taxon>
        <taxon>Actinomycetota</taxon>
        <taxon>Actinomycetes</taxon>
        <taxon>Mycobacteriales</taxon>
        <taxon>Corynebacteriaceae</taxon>
        <taxon>Corynebacterium</taxon>
    </lineage>
</organism>
<dbReference type="SUPFAM" id="SSF47413">
    <property type="entry name" value="lambda repressor-like DNA-binding domains"/>
    <property type="match status" value="1"/>
</dbReference>
<dbReference type="PANTHER" id="PTHR36924">
    <property type="entry name" value="ANTITOXIN HIGA-1"/>
    <property type="match status" value="1"/>
</dbReference>
<proteinExistence type="predicted"/>
<reference evidence="2 3" key="1">
    <citation type="submission" date="2018-06" db="EMBL/GenBank/DDBJ databases">
        <authorList>
            <consortium name="Pathogen Informatics"/>
            <person name="Doyle S."/>
        </authorList>
    </citation>
    <scope>NUCLEOTIDE SEQUENCE [LARGE SCALE GENOMIC DNA]</scope>
    <source>
        <strain evidence="2 3">NCTC7908</strain>
    </source>
</reference>
<evidence type="ECO:0000313" key="3">
    <source>
        <dbReference type="Proteomes" id="UP000248741"/>
    </source>
</evidence>
<dbReference type="PANTHER" id="PTHR36924:SF1">
    <property type="entry name" value="ANTITOXIN HIGA-1"/>
    <property type="match status" value="1"/>
</dbReference>
<dbReference type="GO" id="GO:0003677">
    <property type="term" value="F:DNA binding"/>
    <property type="evidence" value="ECO:0007669"/>
    <property type="project" value="UniProtKB-KW"/>
</dbReference>
<dbReference type="Proteomes" id="UP000248741">
    <property type="component" value="Chromosome 1"/>
</dbReference>
<keyword evidence="1" id="KW-0238">DNA-binding</keyword>
<dbReference type="AlphaFoldDB" id="A0ABD7MS57"/>
<dbReference type="InterPro" id="IPR010982">
    <property type="entry name" value="Lambda_DNA-bd_dom_sf"/>
</dbReference>
<accession>A0ABD7MS57</accession>
<protein>
    <submittedName>
        <fullName evidence="2">Virulence-associated protein I</fullName>
    </submittedName>
</protein>
<sequence length="110" mass="12459">MNLGTGKQPLFTRNSLKGQLIVLSKRDTTPRHPGEILDADYLKPRKLSHYDLAKSLHITETMANRFIAGHIPVNDVIAFGLGHLFHESPELWVRRQEDWDLAQAAESDSD</sequence>
<dbReference type="InterPro" id="IPR013430">
    <property type="entry name" value="Toxin_antidote_HigA"/>
</dbReference>
<evidence type="ECO:0000313" key="2">
    <source>
        <dbReference type="EMBL" id="SQG50619.1"/>
    </source>
</evidence>
<dbReference type="EMBL" id="LS483400">
    <property type="protein sequence ID" value="SQG50619.1"/>
    <property type="molecule type" value="Genomic_DNA"/>
</dbReference>
<name>A0ABD7MS57_CORUL</name>